<evidence type="ECO:0000256" key="1">
    <source>
        <dbReference type="ARBA" id="ARBA00023015"/>
    </source>
</evidence>
<dbReference type="Pfam" id="PF01965">
    <property type="entry name" value="DJ-1_PfpI"/>
    <property type="match status" value="1"/>
</dbReference>
<organism evidence="4 5">
    <name type="scientific">Gordonia insulae</name>
    <dbReference type="NCBI Taxonomy" id="2420509"/>
    <lineage>
        <taxon>Bacteria</taxon>
        <taxon>Bacillati</taxon>
        <taxon>Actinomycetota</taxon>
        <taxon>Actinomycetes</taxon>
        <taxon>Mycobacteriales</taxon>
        <taxon>Gordoniaceae</taxon>
        <taxon>Gordonia</taxon>
    </lineage>
</organism>
<dbReference type="SMART" id="SM00342">
    <property type="entry name" value="HTH_ARAC"/>
    <property type="match status" value="1"/>
</dbReference>
<evidence type="ECO:0000256" key="2">
    <source>
        <dbReference type="ARBA" id="ARBA00023163"/>
    </source>
</evidence>
<sequence length="322" mass="34454">MRTAIHVFDDASLFHVAAPQMVFGEVARLGLAEDWTTALWSLDGGAVRTAEGNTLSDIAGPSATDDADIVVIPTWPAELPPISDDLRTVIRDAHARGAVIVGLCLGAVAVADTGLIAGRSAVTHWQWMSRLARRDPSLQMDSSVLYIDHGDVITSAGTAASIDACLHIVRRFLGASTANRVARSLVVAPHRDGGQAQYIERPVADHPAGDPVSEVCAWALAHLDHDLSVDELAVRARMSRRSFVRNFRGATGVSPAKWVLEQRLGEVRVLLERTSWGMDRIAHACGFGSAVTMRQNFVKEYATTPSAYRASFGVGVAATSPA</sequence>
<dbReference type="SUPFAM" id="SSF52317">
    <property type="entry name" value="Class I glutamine amidotransferase-like"/>
    <property type="match status" value="1"/>
</dbReference>
<gene>
    <name evidence="4" type="primary">cdhR_2</name>
    <name evidence="4" type="ORF">D7316_03965</name>
</gene>
<proteinExistence type="predicted"/>
<evidence type="ECO:0000313" key="5">
    <source>
        <dbReference type="Proteomes" id="UP000271469"/>
    </source>
</evidence>
<keyword evidence="2" id="KW-0804">Transcription</keyword>
<dbReference type="Gene3D" id="3.40.50.880">
    <property type="match status" value="1"/>
</dbReference>
<dbReference type="SUPFAM" id="SSF46689">
    <property type="entry name" value="Homeodomain-like"/>
    <property type="match status" value="2"/>
</dbReference>
<dbReference type="GO" id="GO:0003700">
    <property type="term" value="F:DNA-binding transcription factor activity"/>
    <property type="evidence" value="ECO:0007669"/>
    <property type="project" value="InterPro"/>
</dbReference>
<accession>A0A3G8JR33</accession>
<protein>
    <submittedName>
        <fullName evidence="4">HTH-type transcriptional regulator CdhR</fullName>
    </submittedName>
</protein>
<dbReference type="InterPro" id="IPR002818">
    <property type="entry name" value="DJ-1/PfpI"/>
</dbReference>
<dbReference type="PROSITE" id="PS01124">
    <property type="entry name" value="HTH_ARAC_FAMILY_2"/>
    <property type="match status" value="1"/>
</dbReference>
<dbReference type="InterPro" id="IPR052158">
    <property type="entry name" value="INH-QAR"/>
</dbReference>
<evidence type="ECO:0000313" key="4">
    <source>
        <dbReference type="EMBL" id="AZG47356.1"/>
    </source>
</evidence>
<dbReference type="InterPro" id="IPR018060">
    <property type="entry name" value="HTH_AraC"/>
</dbReference>
<dbReference type="EMBL" id="CP033972">
    <property type="protein sequence ID" value="AZG47356.1"/>
    <property type="molecule type" value="Genomic_DNA"/>
</dbReference>
<dbReference type="PANTHER" id="PTHR43130">
    <property type="entry name" value="ARAC-FAMILY TRANSCRIPTIONAL REGULATOR"/>
    <property type="match status" value="1"/>
</dbReference>
<dbReference type="RefSeq" id="WP_124709732.1">
    <property type="nucleotide sequence ID" value="NZ_CP033972.1"/>
</dbReference>
<evidence type="ECO:0000259" key="3">
    <source>
        <dbReference type="PROSITE" id="PS01124"/>
    </source>
</evidence>
<dbReference type="Proteomes" id="UP000271469">
    <property type="component" value="Chromosome"/>
</dbReference>
<dbReference type="Gene3D" id="1.10.10.60">
    <property type="entry name" value="Homeodomain-like"/>
    <property type="match status" value="1"/>
</dbReference>
<dbReference type="PANTHER" id="PTHR43130:SF3">
    <property type="entry name" value="HTH-TYPE TRANSCRIPTIONAL REGULATOR RV1931C"/>
    <property type="match status" value="1"/>
</dbReference>
<dbReference type="CDD" id="cd03137">
    <property type="entry name" value="GATase1_AraC_1"/>
    <property type="match status" value="1"/>
</dbReference>
<dbReference type="InterPro" id="IPR029062">
    <property type="entry name" value="Class_I_gatase-like"/>
</dbReference>
<feature type="domain" description="HTH araC/xylS-type" evidence="3">
    <location>
        <begin position="213"/>
        <end position="311"/>
    </location>
</feature>
<dbReference type="KEGG" id="gom:D7316_03965"/>
<reference evidence="4 5" key="1">
    <citation type="submission" date="2018-11" db="EMBL/GenBank/DDBJ databases">
        <title>Gordonia insulae sp. nov., isolated from an island soil.</title>
        <authorList>
            <person name="Kim Y.S."/>
            <person name="Kim S.B."/>
        </authorList>
    </citation>
    <scope>NUCLEOTIDE SEQUENCE [LARGE SCALE GENOMIC DNA]</scope>
    <source>
        <strain evidence="4 5">MMS17-SY073</strain>
    </source>
</reference>
<dbReference type="OrthoDB" id="3992151at2"/>
<dbReference type="AlphaFoldDB" id="A0A3G8JR33"/>
<dbReference type="GO" id="GO:0043565">
    <property type="term" value="F:sequence-specific DNA binding"/>
    <property type="evidence" value="ECO:0007669"/>
    <property type="project" value="InterPro"/>
</dbReference>
<keyword evidence="1" id="KW-0805">Transcription regulation</keyword>
<keyword evidence="5" id="KW-1185">Reference proteome</keyword>
<dbReference type="Pfam" id="PF12833">
    <property type="entry name" value="HTH_18"/>
    <property type="match status" value="1"/>
</dbReference>
<name>A0A3G8JR33_9ACTN</name>
<dbReference type="InterPro" id="IPR009057">
    <property type="entry name" value="Homeodomain-like_sf"/>
</dbReference>